<proteinExistence type="predicted"/>
<evidence type="ECO:0000313" key="1">
    <source>
        <dbReference type="EMBL" id="GBM74410.1"/>
    </source>
</evidence>
<dbReference type="AlphaFoldDB" id="A0A4Y2IA76"/>
<dbReference type="Proteomes" id="UP000499080">
    <property type="component" value="Unassembled WGS sequence"/>
</dbReference>
<sequence length="173" mass="19873">MEKEAANVVQKMMKLFFEQQVMMMHLMGRLAERKVNQEKYYSTAVKAARRRAESRDRSKPIPKRHYAVLVNPKQEQSSEITKKAIQTKVFPSKIEVRIKSVKKIKKGGIAINKTSEEDIDKLIEEFKKNDEIVNNYDIIEPQPKPAGLLSPKLSRILPPKGAVSPSPAWLKKF</sequence>
<organism evidence="1 2">
    <name type="scientific">Araneus ventricosus</name>
    <name type="common">Orbweaver spider</name>
    <name type="synonym">Epeira ventricosa</name>
    <dbReference type="NCBI Taxonomy" id="182803"/>
    <lineage>
        <taxon>Eukaryota</taxon>
        <taxon>Metazoa</taxon>
        <taxon>Ecdysozoa</taxon>
        <taxon>Arthropoda</taxon>
        <taxon>Chelicerata</taxon>
        <taxon>Arachnida</taxon>
        <taxon>Araneae</taxon>
        <taxon>Araneomorphae</taxon>
        <taxon>Entelegynae</taxon>
        <taxon>Araneoidea</taxon>
        <taxon>Araneidae</taxon>
        <taxon>Araneus</taxon>
    </lineage>
</organism>
<comment type="caution">
    <text evidence="1">The sequence shown here is derived from an EMBL/GenBank/DDBJ whole genome shotgun (WGS) entry which is preliminary data.</text>
</comment>
<name>A0A4Y2IA76_ARAVE</name>
<evidence type="ECO:0000313" key="2">
    <source>
        <dbReference type="Proteomes" id="UP000499080"/>
    </source>
</evidence>
<reference evidence="1 2" key="1">
    <citation type="journal article" date="2019" name="Sci. Rep.">
        <title>Orb-weaving spider Araneus ventricosus genome elucidates the spidroin gene catalogue.</title>
        <authorList>
            <person name="Kono N."/>
            <person name="Nakamura H."/>
            <person name="Ohtoshi R."/>
            <person name="Moran D.A.P."/>
            <person name="Shinohara A."/>
            <person name="Yoshida Y."/>
            <person name="Fujiwara M."/>
            <person name="Mori M."/>
            <person name="Tomita M."/>
            <person name="Arakawa K."/>
        </authorList>
    </citation>
    <scope>NUCLEOTIDE SEQUENCE [LARGE SCALE GENOMIC DNA]</scope>
</reference>
<accession>A0A4Y2IA76</accession>
<keyword evidence="2" id="KW-1185">Reference proteome</keyword>
<protein>
    <submittedName>
        <fullName evidence="1">Uncharacterized protein</fullName>
    </submittedName>
</protein>
<dbReference type="EMBL" id="BGPR01002494">
    <property type="protein sequence ID" value="GBM74410.1"/>
    <property type="molecule type" value="Genomic_DNA"/>
</dbReference>
<gene>
    <name evidence="1" type="ORF">AVEN_203869_1</name>
</gene>